<dbReference type="InterPro" id="IPR013783">
    <property type="entry name" value="Ig-like_fold"/>
</dbReference>
<accession>A0A7R9G0N1</accession>
<proteinExistence type="predicted"/>
<evidence type="ECO:0000313" key="3">
    <source>
        <dbReference type="EMBL" id="CAD7261250.1"/>
    </source>
</evidence>
<dbReference type="SUPFAM" id="SSF49265">
    <property type="entry name" value="Fibronectin type III"/>
    <property type="match status" value="2"/>
</dbReference>
<dbReference type="PROSITE" id="PS50853">
    <property type="entry name" value="FN3"/>
    <property type="match status" value="1"/>
</dbReference>
<feature type="compositionally biased region" description="Polar residues" evidence="1">
    <location>
        <begin position="79"/>
        <end position="176"/>
    </location>
</feature>
<sequence>MSVSNLKVIKTTSYSISVGWGTDDRRTQCLGLYRVCALTSSQTSPCSNISMDSTGFVITGLVPCTNYTLESPSAAYRSEQVSSETSRGSLKCSTGQVSSEISRGSLERSTGQVSSETSRGSLKCSTGQVSSEISRGSVKRSTGQVSSETSRGSLKSSTGQVRSETSRGSVKRSTGQTGRGSLKRSTGQVSSETSRGSLERSTGQVSSETGPAGVQDLNNTLVNSTSLLVSWSYNPSHGGDCAVGFYAEVCQRVTSFCLGWSLDGTNVTGVLLPGLAVCMLHDVRVLAVDQAGTWSDPTGISFYLDGMDKIRIRLEVENDGLLDQARKNIEAKGVN</sequence>
<dbReference type="AlphaFoldDB" id="A0A7R9G0N1"/>
<name>A0A7R9G0N1_TIMSH</name>
<dbReference type="InterPro" id="IPR003961">
    <property type="entry name" value="FN3_dom"/>
</dbReference>
<organism evidence="3">
    <name type="scientific">Timema shepardi</name>
    <name type="common">Walking stick</name>
    <dbReference type="NCBI Taxonomy" id="629360"/>
    <lineage>
        <taxon>Eukaryota</taxon>
        <taxon>Metazoa</taxon>
        <taxon>Ecdysozoa</taxon>
        <taxon>Arthropoda</taxon>
        <taxon>Hexapoda</taxon>
        <taxon>Insecta</taxon>
        <taxon>Pterygota</taxon>
        <taxon>Neoptera</taxon>
        <taxon>Polyneoptera</taxon>
        <taxon>Phasmatodea</taxon>
        <taxon>Timematodea</taxon>
        <taxon>Timematoidea</taxon>
        <taxon>Timematidae</taxon>
        <taxon>Timema</taxon>
    </lineage>
</organism>
<protein>
    <recommendedName>
        <fullName evidence="2">Fibronectin type-III domain-containing protein</fullName>
    </recommendedName>
</protein>
<feature type="region of interest" description="Disordered" evidence="1">
    <location>
        <begin position="78"/>
        <end position="216"/>
    </location>
</feature>
<reference evidence="3" key="1">
    <citation type="submission" date="2020-11" db="EMBL/GenBank/DDBJ databases">
        <authorList>
            <person name="Tran Van P."/>
        </authorList>
    </citation>
    <scope>NUCLEOTIDE SEQUENCE</scope>
</reference>
<dbReference type="InterPro" id="IPR036116">
    <property type="entry name" value="FN3_sf"/>
</dbReference>
<gene>
    <name evidence="3" type="ORF">TSIB3V08_LOCUS5394</name>
</gene>
<feature type="compositionally biased region" description="Polar residues" evidence="1">
    <location>
        <begin position="183"/>
        <end position="209"/>
    </location>
</feature>
<dbReference type="EMBL" id="OC002080">
    <property type="protein sequence ID" value="CAD7261250.1"/>
    <property type="molecule type" value="Genomic_DNA"/>
</dbReference>
<feature type="domain" description="Fibronectin type-III" evidence="2">
    <location>
        <begin position="213"/>
        <end position="305"/>
    </location>
</feature>
<evidence type="ECO:0000259" key="2">
    <source>
        <dbReference type="PROSITE" id="PS50853"/>
    </source>
</evidence>
<evidence type="ECO:0000256" key="1">
    <source>
        <dbReference type="SAM" id="MobiDB-lite"/>
    </source>
</evidence>
<dbReference type="Gene3D" id="2.60.40.10">
    <property type="entry name" value="Immunoglobulins"/>
    <property type="match status" value="1"/>
</dbReference>